<dbReference type="SUPFAM" id="SSF52374">
    <property type="entry name" value="Nucleotidylyl transferase"/>
    <property type="match status" value="1"/>
</dbReference>
<sequence length="199" mass="22700">MAVVPVDTGESMRGVGKSYTEELGVPSRKWRRVGKYTASVVDPSGRISEGDAAASERLDEPFDGLWFQIEKFFEKCGEYAISKGYNEENFGKSELKTNADWFDALGLAEFLPAVSQHIRVSSMLAPERLVNCPPMWHFLFPRISIYSVKKMNFGNGINFPEFPYQLPRSSDFWHKYRTANCRLLVPLGFKRGWRVITIS</sequence>
<dbReference type="GO" id="GO:0004831">
    <property type="term" value="F:tyrosine-tRNA ligase activity"/>
    <property type="evidence" value="ECO:0007669"/>
    <property type="project" value="UniProtKB-EC"/>
</dbReference>
<dbReference type="Proteomes" id="UP000244722">
    <property type="component" value="Unassembled WGS sequence"/>
</dbReference>
<keyword evidence="3" id="KW-1185">Reference proteome</keyword>
<gene>
    <name evidence="2" type="ORF">B9Z19DRAFT_1137469</name>
</gene>
<dbReference type="GO" id="GO:0005829">
    <property type="term" value="C:cytosol"/>
    <property type="evidence" value="ECO:0007669"/>
    <property type="project" value="TreeGrafter"/>
</dbReference>
<evidence type="ECO:0000256" key="1">
    <source>
        <dbReference type="ARBA" id="ARBA00048248"/>
    </source>
</evidence>
<dbReference type="Gene3D" id="3.40.50.620">
    <property type="entry name" value="HUPs"/>
    <property type="match status" value="1"/>
</dbReference>
<organism evidence="2 3">
    <name type="scientific">Tuber borchii</name>
    <name type="common">White truffle</name>
    <dbReference type="NCBI Taxonomy" id="42251"/>
    <lineage>
        <taxon>Eukaryota</taxon>
        <taxon>Fungi</taxon>
        <taxon>Dikarya</taxon>
        <taxon>Ascomycota</taxon>
        <taxon>Pezizomycotina</taxon>
        <taxon>Pezizomycetes</taxon>
        <taxon>Pezizales</taxon>
        <taxon>Tuberaceae</taxon>
        <taxon>Tuber</taxon>
    </lineage>
</organism>
<comment type="caution">
    <text evidence="2">The sequence shown here is derived from an EMBL/GenBank/DDBJ whole genome shotgun (WGS) entry which is preliminary data.</text>
</comment>
<dbReference type="GO" id="GO:0043039">
    <property type="term" value="P:tRNA aminoacylation"/>
    <property type="evidence" value="ECO:0007669"/>
    <property type="project" value="TreeGrafter"/>
</dbReference>
<dbReference type="InterPro" id="IPR014729">
    <property type="entry name" value="Rossmann-like_a/b/a_fold"/>
</dbReference>
<evidence type="ECO:0000313" key="2">
    <source>
        <dbReference type="EMBL" id="PUU72489.1"/>
    </source>
</evidence>
<evidence type="ECO:0000313" key="3">
    <source>
        <dbReference type="Proteomes" id="UP000244722"/>
    </source>
</evidence>
<dbReference type="AlphaFoldDB" id="A0A2T6ZAJ0"/>
<accession>A0A2T6ZAJ0</accession>
<dbReference type="InterPro" id="IPR024088">
    <property type="entry name" value="Tyr-tRNA-ligase_bac-type"/>
</dbReference>
<dbReference type="EMBL" id="NESQ01000524">
    <property type="protein sequence ID" value="PUU72489.1"/>
    <property type="molecule type" value="Genomic_DNA"/>
</dbReference>
<dbReference type="PANTHER" id="PTHR11766">
    <property type="entry name" value="TYROSYL-TRNA SYNTHETASE"/>
    <property type="match status" value="1"/>
</dbReference>
<dbReference type="GO" id="GO:0005739">
    <property type="term" value="C:mitochondrion"/>
    <property type="evidence" value="ECO:0007669"/>
    <property type="project" value="TreeGrafter"/>
</dbReference>
<dbReference type="OrthoDB" id="337870at2759"/>
<name>A0A2T6ZAJ0_TUBBO</name>
<protein>
    <submittedName>
        <fullName evidence="2">Uncharacterized protein</fullName>
    </submittedName>
</protein>
<dbReference type="STRING" id="42251.A0A2T6ZAJ0"/>
<reference evidence="2 3" key="1">
    <citation type="submission" date="2017-04" db="EMBL/GenBank/DDBJ databases">
        <title>Draft genome sequence of Tuber borchii Vittad., a whitish edible truffle.</title>
        <authorList>
            <consortium name="DOE Joint Genome Institute"/>
            <person name="Murat C."/>
            <person name="Kuo A."/>
            <person name="Barry K.W."/>
            <person name="Clum A."/>
            <person name="Dockter R.B."/>
            <person name="Fauchery L."/>
            <person name="Iotti M."/>
            <person name="Kohler A."/>
            <person name="Labutti K."/>
            <person name="Lindquist E.A."/>
            <person name="Lipzen A."/>
            <person name="Ohm R.A."/>
            <person name="Wang M."/>
            <person name="Grigoriev I.V."/>
            <person name="Zambonelli A."/>
            <person name="Martin F.M."/>
        </authorList>
    </citation>
    <scope>NUCLEOTIDE SEQUENCE [LARGE SCALE GENOMIC DNA]</scope>
    <source>
        <strain evidence="2 3">Tbo3840</strain>
    </source>
</reference>
<proteinExistence type="predicted"/>
<dbReference type="PANTHER" id="PTHR11766:SF0">
    <property type="entry name" value="TYROSINE--TRNA LIGASE, MITOCHONDRIAL"/>
    <property type="match status" value="1"/>
</dbReference>
<comment type="catalytic activity">
    <reaction evidence="1">
        <text>tRNA(Tyr) + L-tyrosine + ATP = L-tyrosyl-tRNA(Tyr) + AMP + diphosphate + H(+)</text>
        <dbReference type="Rhea" id="RHEA:10220"/>
        <dbReference type="Rhea" id="RHEA-COMP:9706"/>
        <dbReference type="Rhea" id="RHEA-COMP:9707"/>
        <dbReference type="ChEBI" id="CHEBI:15378"/>
        <dbReference type="ChEBI" id="CHEBI:30616"/>
        <dbReference type="ChEBI" id="CHEBI:33019"/>
        <dbReference type="ChEBI" id="CHEBI:58315"/>
        <dbReference type="ChEBI" id="CHEBI:78442"/>
        <dbReference type="ChEBI" id="CHEBI:78536"/>
        <dbReference type="ChEBI" id="CHEBI:456215"/>
        <dbReference type="EC" id="6.1.1.1"/>
    </reaction>
</comment>